<dbReference type="InterPro" id="IPR009014">
    <property type="entry name" value="Transketo_C/PFOR_II"/>
</dbReference>
<sequence>MQKVMMGNHALSWGALLSRAEVIAAYPITPQTEVVELLSNMCADGSLKAEFIKVESEHSAMAASMGASAAGARTFTATSAQGLALMHEVLHWATGARLPIVMGNINRAMAPPWTIWTDQTDSIAQRDTGWIQIYTSSIQEILDSVIQAYKIAEQIYLPAMVVLDSFVLSHTNENCEVPDQDKVDAYLPRFENAYRLNTDKPAAFGGLTGPDWYYELRYKIERDIQKALPLFEETGKEFGEMFGRYYGLVETYKLDDADIVLVTSASIASTARPVIDQMRSEGHKVGLIRIRVFRPFPSELLRKLLSGRKKVLVVDRNISFGMSGAFYAEVKAALYNVKGRPPMWGYIAGLGGRDVPVDVIKGMIEQTMKEDHPTQDIIWIGVKR</sequence>
<dbReference type="EMBL" id="NJBO01000001">
    <property type="protein sequence ID" value="TKJ44251.1"/>
    <property type="molecule type" value="Genomic_DNA"/>
</dbReference>
<feature type="domain" description="Pyruvate:ferredoxin oxidoreductase core" evidence="3">
    <location>
        <begin position="257"/>
        <end position="358"/>
    </location>
</feature>
<dbReference type="PANTHER" id="PTHR32154">
    <property type="entry name" value="PYRUVATE-FLAVODOXIN OXIDOREDUCTASE-RELATED"/>
    <property type="match status" value="1"/>
</dbReference>
<dbReference type="InterPro" id="IPR002880">
    <property type="entry name" value="Pyrv_Fd/Flavodoxin_OxRdtase_N"/>
</dbReference>
<dbReference type="InterPro" id="IPR050722">
    <property type="entry name" value="Pyruvate:ferred/Flavod_OxRd"/>
</dbReference>
<dbReference type="GO" id="GO:0006979">
    <property type="term" value="P:response to oxidative stress"/>
    <property type="evidence" value="ECO:0007669"/>
    <property type="project" value="TreeGrafter"/>
</dbReference>
<dbReference type="GO" id="GO:0019752">
    <property type="term" value="P:carboxylic acid metabolic process"/>
    <property type="evidence" value="ECO:0007669"/>
    <property type="project" value="UniProtKB-ARBA"/>
</dbReference>
<evidence type="ECO:0000259" key="3">
    <source>
        <dbReference type="Pfam" id="PF17147"/>
    </source>
</evidence>
<dbReference type="AlphaFoldDB" id="A0A532VAQ7"/>
<dbReference type="SUPFAM" id="SSF52518">
    <property type="entry name" value="Thiamin diphosphate-binding fold (THDP-binding)"/>
    <property type="match status" value="1"/>
</dbReference>
<dbReference type="FunFam" id="3.40.50.920:FF:000010">
    <property type="entry name" value="Pyruvate ferredoxin oxidoreductase, alpha subunit"/>
    <property type="match status" value="1"/>
</dbReference>
<evidence type="ECO:0000256" key="1">
    <source>
        <dbReference type="ARBA" id="ARBA00023002"/>
    </source>
</evidence>
<evidence type="ECO:0000313" key="4">
    <source>
        <dbReference type="EMBL" id="TKJ44251.1"/>
    </source>
</evidence>
<comment type="caution">
    <text evidence="4">The sequence shown here is derived from an EMBL/GenBank/DDBJ whole genome shotgun (WGS) entry which is preliminary data.</text>
</comment>
<feature type="domain" description="Pyruvate flavodoxin/ferredoxin oxidoreductase pyrimidine binding" evidence="2">
    <location>
        <begin position="16"/>
        <end position="227"/>
    </location>
</feature>
<keyword evidence="1" id="KW-0560">Oxidoreductase</keyword>
<protein>
    <submittedName>
        <fullName evidence="4">Pyruvate ferredoxin oxidoreductase</fullName>
    </submittedName>
</protein>
<proteinExistence type="predicted"/>
<dbReference type="Pfam" id="PF01855">
    <property type="entry name" value="POR_N"/>
    <property type="match status" value="1"/>
</dbReference>
<reference evidence="4 5" key="1">
    <citation type="submission" date="2017-06" db="EMBL/GenBank/DDBJ databases">
        <title>Novel microbial phyla capable of carbon fixation and sulfur reduction in deep-sea sediments.</title>
        <authorList>
            <person name="Huang J."/>
            <person name="Baker B."/>
            <person name="Wang Y."/>
        </authorList>
    </citation>
    <scope>NUCLEOTIDE SEQUENCE [LARGE SCALE GENOMIC DNA]</scope>
    <source>
        <strain evidence="4">B3_TA06</strain>
    </source>
</reference>
<keyword evidence="4" id="KW-0670">Pyruvate</keyword>
<dbReference type="CDD" id="cd07034">
    <property type="entry name" value="TPP_PYR_PFOR_IOR-alpha_like"/>
    <property type="match status" value="1"/>
</dbReference>
<gene>
    <name evidence="4" type="primary">porA</name>
    <name evidence="4" type="ORF">CEE36_00480</name>
</gene>
<dbReference type="InterPro" id="IPR033412">
    <property type="entry name" value="PFOR_II"/>
</dbReference>
<evidence type="ECO:0000313" key="5">
    <source>
        <dbReference type="Proteomes" id="UP000317778"/>
    </source>
</evidence>
<dbReference type="FunFam" id="3.40.50.970:FF:000012">
    <property type="entry name" value="Pyruvate:ferredoxin (Flavodoxin) oxidoreductase"/>
    <property type="match status" value="1"/>
</dbReference>
<dbReference type="Gene3D" id="3.40.50.920">
    <property type="match status" value="1"/>
</dbReference>
<dbReference type="Gene3D" id="3.40.50.970">
    <property type="match status" value="1"/>
</dbReference>
<name>A0A532VAQ7_UNCT6</name>
<accession>A0A532VAQ7</accession>
<dbReference type="PANTHER" id="PTHR32154:SF0">
    <property type="entry name" value="PYRUVATE-FLAVODOXIN OXIDOREDUCTASE-RELATED"/>
    <property type="match status" value="1"/>
</dbReference>
<dbReference type="InterPro" id="IPR029061">
    <property type="entry name" value="THDP-binding"/>
</dbReference>
<dbReference type="SUPFAM" id="SSF52922">
    <property type="entry name" value="TK C-terminal domain-like"/>
    <property type="match status" value="1"/>
</dbReference>
<evidence type="ECO:0000259" key="2">
    <source>
        <dbReference type="Pfam" id="PF01855"/>
    </source>
</evidence>
<dbReference type="Proteomes" id="UP000317778">
    <property type="component" value="Unassembled WGS sequence"/>
</dbReference>
<dbReference type="Pfam" id="PF17147">
    <property type="entry name" value="PFOR_II"/>
    <property type="match status" value="1"/>
</dbReference>
<organism evidence="4 5">
    <name type="scientific">candidate division TA06 bacterium B3_TA06</name>
    <dbReference type="NCBI Taxonomy" id="2012487"/>
    <lineage>
        <taxon>Bacteria</taxon>
        <taxon>Bacteria division TA06</taxon>
    </lineage>
</organism>
<dbReference type="GO" id="GO:0016903">
    <property type="term" value="F:oxidoreductase activity, acting on the aldehyde or oxo group of donors"/>
    <property type="evidence" value="ECO:0007669"/>
    <property type="project" value="UniProtKB-ARBA"/>
</dbReference>